<organism evidence="1 2">
    <name type="scientific">Stylonychia lemnae</name>
    <name type="common">Ciliate</name>
    <dbReference type="NCBI Taxonomy" id="5949"/>
    <lineage>
        <taxon>Eukaryota</taxon>
        <taxon>Sar</taxon>
        <taxon>Alveolata</taxon>
        <taxon>Ciliophora</taxon>
        <taxon>Intramacronucleata</taxon>
        <taxon>Spirotrichea</taxon>
        <taxon>Stichotrichia</taxon>
        <taxon>Sporadotrichida</taxon>
        <taxon>Oxytrichidae</taxon>
        <taxon>Stylonychinae</taxon>
        <taxon>Stylonychia</taxon>
    </lineage>
</organism>
<name>A0A078AGE7_STYLE</name>
<dbReference type="Proteomes" id="UP000039865">
    <property type="component" value="Unassembled WGS sequence"/>
</dbReference>
<dbReference type="InParanoid" id="A0A078AGE7"/>
<gene>
    <name evidence="1" type="primary">Contig15758.g16794</name>
    <name evidence="1" type="ORF">STYLEM_8900</name>
</gene>
<keyword evidence="2" id="KW-1185">Reference proteome</keyword>
<proteinExistence type="predicted"/>
<reference evidence="1 2" key="1">
    <citation type="submission" date="2014-06" db="EMBL/GenBank/DDBJ databases">
        <authorList>
            <person name="Swart Estienne"/>
        </authorList>
    </citation>
    <scope>NUCLEOTIDE SEQUENCE [LARGE SCALE GENOMIC DNA]</scope>
    <source>
        <strain evidence="1 2">130c</strain>
    </source>
</reference>
<evidence type="ECO:0000313" key="1">
    <source>
        <dbReference type="EMBL" id="CDW79908.1"/>
    </source>
</evidence>
<dbReference type="AlphaFoldDB" id="A0A078AGE7"/>
<evidence type="ECO:0000313" key="2">
    <source>
        <dbReference type="Proteomes" id="UP000039865"/>
    </source>
</evidence>
<accession>A0A078AGE7</accession>
<dbReference type="EMBL" id="CCKQ01008451">
    <property type="protein sequence ID" value="CDW79908.1"/>
    <property type="molecule type" value="Genomic_DNA"/>
</dbReference>
<protein>
    <submittedName>
        <fullName evidence="1">Uncharacterized protein</fullName>
    </submittedName>
</protein>
<sequence length="486" mass="57553">MIEQGKINSQYLLTYQNKFDEEITLKDDIDFQIALKDFCAEKQNSLTITVKNRSDETGKFEANNKRKSYDQSEEVYNQKHLGQIFMNEMSQQFEDDLVERMVEKLDQNRHKNDLLMSPEDLNSLNNALNLMPQDKNSDLINFEKPEQKEQLIFGLTEQRIRQMVRHMFLNEIEGIIDKILNHQREYILNALDQSSKDATNFRHHQMKQQKSDDFAEKAKLNKIKQLMNQEEEKVFQSYNPPKKSIQNFKKPLDFQESQDKDFEQAIYDESNTEEFIKFVDLGGIVENLKEIGQFMGEQTYISNPVNMVFQPFCSFIRDKKQKNDIMLGLFKRDILDSFDQKDYSDQIRKLASIAYQSHSELIVHVEEKVEIQILLRNDTKKLEWPENVLLEKSGSKKVDLIKPLQISRKLEPQGVMQLEIQIQVNKRAKSNMRYRFKLNLRDKDTKELFGEQLKIKLMVVEDLKSKFKKEKVHKSVVKIHDVIENM</sequence>